<proteinExistence type="predicted"/>
<keyword evidence="2" id="KW-0472">Membrane</keyword>
<feature type="domain" description="C-type lysozyme inhibitor" evidence="6">
    <location>
        <begin position="26"/>
        <end position="93"/>
    </location>
</feature>
<dbReference type="OrthoDB" id="7926518at2"/>
<organism evidence="7 8">
    <name type="scientific">Palleronia abyssalis</name>
    <dbReference type="NCBI Taxonomy" id="1501240"/>
    <lineage>
        <taxon>Bacteria</taxon>
        <taxon>Pseudomonadati</taxon>
        <taxon>Pseudomonadota</taxon>
        <taxon>Alphaproteobacteria</taxon>
        <taxon>Rhodobacterales</taxon>
        <taxon>Roseobacteraceae</taxon>
        <taxon>Palleronia</taxon>
    </lineage>
</organism>
<dbReference type="InterPro" id="IPR018660">
    <property type="entry name" value="MliC"/>
</dbReference>
<evidence type="ECO:0000313" key="8">
    <source>
        <dbReference type="Proteomes" id="UP000244912"/>
    </source>
</evidence>
<evidence type="ECO:0000256" key="4">
    <source>
        <dbReference type="ARBA" id="ARBA00023288"/>
    </source>
</evidence>
<evidence type="ECO:0000256" key="1">
    <source>
        <dbReference type="ARBA" id="ARBA00022729"/>
    </source>
</evidence>
<dbReference type="Gene3D" id="2.40.128.200">
    <property type="match status" value="1"/>
</dbReference>
<name>A0A2R8BQE3_9RHOB</name>
<keyword evidence="1 5" id="KW-0732">Signal</keyword>
<dbReference type="RefSeq" id="WP_108892291.1">
    <property type="nucleotide sequence ID" value="NZ_ONZF01000001.1"/>
</dbReference>
<gene>
    <name evidence="7" type="primary">mliC</name>
    <name evidence="7" type="ORF">PAA8504_00184</name>
</gene>
<dbReference type="SUPFAM" id="SSF141488">
    <property type="entry name" value="YdhA-like"/>
    <property type="match status" value="1"/>
</dbReference>
<evidence type="ECO:0000256" key="5">
    <source>
        <dbReference type="SAM" id="SignalP"/>
    </source>
</evidence>
<dbReference type="InterPro" id="IPR036328">
    <property type="entry name" value="MliC_sf"/>
</dbReference>
<dbReference type="Pfam" id="PF09864">
    <property type="entry name" value="MliC"/>
    <property type="match status" value="1"/>
</dbReference>
<dbReference type="AlphaFoldDB" id="A0A2R8BQE3"/>
<keyword evidence="3" id="KW-0564">Palmitate</keyword>
<feature type="chain" id="PRO_5015329707" evidence="5">
    <location>
        <begin position="20"/>
        <end position="110"/>
    </location>
</feature>
<keyword evidence="8" id="KW-1185">Reference proteome</keyword>
<evidence type="ECO:0000256" key="3">
    <source>
        <dbReference type="ARBA" id="ARBA00023139"/>
    </source>
</evidence>
<dbReference type="Proteomes" id="UP000244912">
    <property type="component" value="Unassembled WGS sequence"/>
</dbReference>
<evidence type="ECO:0000256" key="2">
    <source>
        <dbReference type="ARBA" id="ARBA00023136"/>
    </source>
</evidence>
<keyword evidence="4" id="KW-0449">Lipoprotein</keyword>
<sequence length="110" mass="11820">MIRLITVATLAIAPAVASAAPEPVTYECERGARVPVLYVNGVDPTLAILLVDGNLVALPRTPAASGSRYVDGEAGYLWYIKGDDARLQWIDAETGDVLSLLNECRAIHQR</sequence>
<evidence type="ECO:0000259" key="6">
    <source>
        <dbReference type="Pfam" id="PF09864"/>
    </source>
</evidence>
<protein>
    <submittedName>
        <fullName evidence="7">Membrane-bound lysozyme inhibitor of C-type lysozyme</fullName>
    </submittedName>
</protein>
<feature type="signal peptide" evidence="5">
    <location>
        <begin position="1"/>
        <end position="19"/>
    </location>
</feature>
<dbReference type="EMBL" id="ONZF01000001">
    <property type="protein sequence ID" value="SPJ22392.1"/>
    <property type="molecule type" value="Genomic_DNA"/>
</dbReference>
<evidence type="ECO:0000313" key="7">
    <source>
        <dbReference type="EMBL" id="SPJ22392.1"/>
    </source>
</evidence>
<reference evidence="7 8" key="1">
    <citation type="submission" date="2018-03" db="EMBL/GenBank/DDBJ databases">
        <authorList>
            <person name="Keele B.F."/>
        </authorList>
    </citation>
    <scope>NUCLEOTIDE SEQUENCE [LARGE SCALE GENOMIC DNA]</scope>
    <source>
        <strain evidence="7 8">CECT 8504</strain>
    </source>
</reference>
<accession>A0A2R8BQE3</accession>